<reference evidence="1 2" key="1">
    <citation type="journal article" date="2004" name="Syst. Appl. Microbiol.">
        <title>Cryptoendolithic actinomycetes from antarctic sandstone rock samples: Micromonospora endolithica sp. nov. and two isolates related to Micromonospora coerulea Jensen 1932.</title>
        <authorList>
            <person name="Hirsch P."/>
            <person name="Mevs U."/>
            <person name="Kroppenstedt R.M."/>
            <person name="Schumann P."/>
            <person name="Stackebrandt E."/>
        </authorList>
    </citation>
    <scope>NUCLEOTIDE SEQUENCE [LARGE SCALE GENOMIC DNA]</scope>
    <source>
        <strain evidence="1 2">JCM 12677</strain>
    </source>
</reference>
<gene>
    <name evidence="1" type="ORF">D7223_27325</name>
</gene>
<dbReference type="EMBL" id="RBAK01000014">
    <property type="protein sequence ID" value="RKN40308.1"/>
    <property type="molecule type" value="Genomic_DNA"/>
</dbReference>
<name>A0A3A9YWA7_9ACTN</name>
<evidence type="ECO:0000313" key="1">
    <source>
        <dbReference type="EMBL" id="RKN40308.1"/>
    </source>
</evidence>
<protein>
    <submittedName>
        <fullName evidence="1">Uncharacterized protein</fullName>
    </submittedName>
</protein>
<evidence type="ECO:0000313" key="2">
    <source>
        <dbReference type="Proteomes" id="UP000281726"/>
    </source>
</evidence>
<sequence>MGITDPCVTISEPTFVARFFLDPHDDTVRCVANVDVVVDLPDGSRWALTIFTVEEVRRLLARWMETGDVANGSYFWVIDQLIVPEPGVRAMTTAIRELVRSGEITSVGLRCEDSD</sequence>
<organism evidence="1 2">
    <name type="scientific">Micromonospora endolithica</name>
    <dbReference type="NCBI Taxonomy" id="230091"/>
    <lineage>
        <taxon>Bacteria</taxon>
        <taxon>Bacillati</taxon>
        <taxon>Actinomycetota</taxon>
        <taxon>Actinomycetes</taxon>
        <taxon>Micromonosporales</taxon>
        <taxon>Micromonosporaceae</taxon>
        <taxon>Micromonospora</taxon>
    </lineage>
</organism>
<keyword evidence="2" id="KW-1185">Reference proteome</keyword>
<accession>A0A3A9YWA7</accession>
<dbReference type="Proteomes" id="UP000281726">
    <property type="component" value="Unassembled WGS sequence"/>
</dbReference>
<proteinExistence type="predicted"/>
<dbReference type="OrthoDB" id="3394231at2"/>
<dbReference type="AlphaFoldDB" id="A0A3A9YWA7"/>
<comment type="caution">
    <text evidence="1">The sequence shown here is derived from an EMBL/GenBank/DDBJ whole genome shotgun (WGS) entry which is preliminary data.</text>
</comment>
<dbReference type="RefSeq" id="WP_120731528.1">
    <property type="nucleotide sequence ID" value="NZ_RBAK01000014.1"/>
</dbReference>